<proteinExistence type="predicted"/>
<evidence type="ECO:0000256" key="1">
    <source>
        <dbReference type="ARBA" id="ARBA00004651"/>
    </source>
</evidence>
<comment type="subcellular location">
    <subcellularLocation>
        <location evidence="1">Cell membrane</location>
        <topology evidence="1">Multi-pass membrane protein</topology>
    </subcellularLocation>
</comment>
<dbReference type="InterPro" id="IPR052159">
    <property type="entry name" value="Competence_DNA_uptake"/>
</dbReference>
<feature type="domain" description="ComEC/Rec2-related protein" evidence="6">
    <location>
        <begin position="225"/>
        <end position="489"/>
    </location>
</feature>
<keyword evidence="5" id="KW-0472">Membrane</keyword>
<evidence type="ECO:0000259" key="6">
    <source>
        <dbReference type="Pfam" id="PF03772"/>
    </source>
</evidence>
<dbReference type="PANTHER" id="PTHR30619:SF1">
    <property type="entry name" value="RECOMBINATION PROTEIN 2"/>
    <property type="match status" value="1"/>
</dbReference>
<sequence>MTPQSPLFPLIGYRHRPALRLLIGCLLGIVLYESGYFLWGSIVLGALSIIALILSKRIPTIELLMWLSIVGILFGAYLSLRARPIDGLPLGSTLYQTPIRILYPIGASAESQIQYKAQIQLPQGQWLTIQLHSPKEIPDCYGKEGRATLDLSSLHTITGRGYRNYLKSEGVQAEGHLHTLHTLQTMSHPPLISRLQRFRQYLIDSFELQAHCHIPWQDRGLIYALALGDRSYLSKDLKKQFAASGVAHILAVSGYHLGIVYGLLSLLMGKLLWRHRYRHYRYGLILLFLVLYTLLTGASVATVRALLMSSIILGAKLIDRPVDPIQMLSLILLLLLFHNPFAYYSIGLLLSVSAVWGIYTFAFLIKLYLRPHNRRLQWLSTLIAISLSAQVGVLPILLTSFGTASLSFLWNNIPITILTSLLIPVALLSFLIVQVFGSLPTFLLVVLRYLASATETLTYLFTPEYYGINLHAQLHPLVLLLYYPLVYLLYRKFYQYAFRHRMWHSKATQRETFS</sequence>
<dbReference type="Pfam" id="PF03772">
    <property type="entry name" value="Competence"/>
    <property type="match status" value="1"/>
</dbReference>
<dbReference type="GO" id="GO:0005886">
    <property type="term" value="C:plasma membrane"/>
    <property type="evidence" value="ECO:0007669"/>
    <property type="project" value="UniProtKB-SubCell"/>
</dbReference>
<keyword evidence="4" id="KW-1133">Transmembrane helix</keyword>
<comment type="caution">
    <text evidence="7">The sequence shown here is derived from an EMBL/GenBank/DDBJ whole genome shotgun (WGS) entry which is preliminary data.</text>
</comment>
<evidence type="ECO:0000256" key="2">
    <source>
        <dbReference type="ARBA" id="ARBA00022475"/>
    </source>
</evidence>
<evidence type="ECO:0000313" key="7">
    <source>
        <dbReference type="EMBL" id="TFH97331.1"/>
    </source>
</evidence>
<dbReference type="NCBIfam" id="TIGR00360">
    <property type="entry name" value="ComEC_N-term"/>
    <property type="match status" value="1"/>
</dbReference>
<dbReference type="EMBL" id="SPNC01000004">
    <property type="protein sequence ID" value="TFH97331.1"/>
    <property type="molecule type" value="Genomic_DNA"/>
</dbReference>
<dbReference type="RefSeq" id="WP_134849509.1">
    <property type="nucleotide sequence ID" value="NZ_CP197400.1"/>
</dbReference>
<evidence type="ECO:0000256" key="3">
    <source>
        <dbReference type="ARBA" id="ARBA00022692"/>
    </source>
</evidence>
<reference evidence="7 8" key="1">
    <citation type="submission" date="2019-03" db="EMBL/GenBank/DDBJ databases">
        <title>Porphyromonas levii Isolated from the Uterus of Dairy Cows.</title>
        <authorList>
            <person name="Francis A.M."/>
        </authorList>
    </citation>
    <scope>NUCLEOTIDE SEQUENCE [LARGE SCALE GENOMIC DNA]</scope>
    <source>
        <strain evidence="7 8">AF5678</strain>
    </source>
</reference>
<dbReference type="AlphaFoldDB" id="A0A4Y8WS28"/>
<evidence type="ECO:0000313" key="8">
    <source>
        <dbReference type="Proteomes" id="UP000297225"/>
    </source>
</evidence>
<keyword evidence="8" id="KW-1185">Reference proteome</keyword>
<keyword evidence="3" id="KW-0812">Transmembrane</keyword>
<dbReference type="STRING" id="1122973.GCA_000379925_00460"/>
<evidence type="ECO:0000256" key="5">
    <source>
        <dbReference type="ARBA" id="ARBA00023136"/>
    </source>
</evidence>
<name>A0A4Y8WS28_9PORP</name>
<dbReference type="Proteomes" id="UP000297225">
    <property type="component" value="Unassembled WGS sequence"/>
</dbReference>
<dbReference type="InterPro" id="IPR004477">
    <property type="entry name" value="ComEC_N"/>
</dbReference>
<dbReference type="OrthoDB" id="9761531at2"/>
<organism evidence="7 8">
    <name type="scientific">Porphyromonas levii</name>
    <dbReference type="NCBI Taxonomy" id="28114"/>
    <lineage>
        <taxon>Bacteria</taxon>
        <taxon>Pseudomonadati</taxon>
        <taxon>Bacteroidota</taxon>
        <taxon>Bacteroidia</taxon>
        <taxon>Bacteroidales</taxon>
        <taxon>Porphyromonadaceae</taxon>
        <taxon>Porphyromonas</taxon>
    </lineage>
</organism>
<protein>
    <submittedName>
        <fullName evidence="7">ComEC/Rec2 family competence protein</fullName>
    </submittedName>
</protein>
<gene>
    <name evidence="7" type="ORF">E4P47_00625</name>
</gene>
<accession>A0A4Y8WS28</accession>
<keyword evidence="2" id="KW-1003">Cell membrane</keyword>
<evidence type="ECO:0000256" key="4">
    <source>
        <dbReference type="ARBA" id="ARBA00022989"/>
    </source>
</evidence>
<dbReference type="PANTHER" id="PTHR30619">
    <property type="entry name" value="DNA INTERNALIZATION/COMPETENCE PROTEIN COMEC/REC2"/>
    <property type="match status" value="1"/>
</dbReference>